<reference evidence="1" key="2">
    <citation type="journal article" date="2021" name="PeerJ">
        <title>Extensive microbial diversity within the chicken gut microbiome revealed by metagenomics and culture.</title>
        <authorList>
            <person name="Gilroy R."/>
            <person name="Ravi A."/>
            <person name="Getino M."/>
            <person name="Pursley I."/>
            <person name="Horton D.L."/>
            <person name="Alikhan N.F."/>
            <person name="Baker D."/>
            <person name="Gharbi K."/>
            <person name="Hall N."/>
            <person name="Watson M."/>
            <person name="Adriaenssens E.M."/>
            <person name="Foster-Nyarko E."/>
            <person name="Jarju S."/>
            <person name="Secka A."/>
            <person name="Antonio M."/>
            <person name="Oren A."/>
            <person name="Chaudhuri R.R."/>
            <person name="La Ragione R."/>
            <person name="Hildebrand F."/>
            <person name="Pallen M.J."/>
        </authorList>
    </citation>
    <scope>NUCLEOTIDE SEQUENCE</scope>
    <source>
        <strain evidence="1">ChiW13-3771</strain>
    </source>
</reference>
<proteinExistence type="predicted"/>
<dbReference type="EMBL" id="DVHN01000117">
    <property type="protein sequence ID" value="HIR89073.1"/>
    <property type="molecule type" value="Genomic_DNA"/>
</dbReference>
<accession>A0A9D1EFR2</accession>
<dbReference type="Proteomes" id="UP000824201">
    <property type="component" value="Unassembled WGS sequence"/>
</dbReference>
<evidence type="ECO:0000313" key="2">
    <source>
        <dbReference type="Proteomes" id="UP000824201"/>
    </source>
</evidence>
<name>A0A9D1EFR2_9FIRM</name>
<gene>
    <name evidence="1" type="ORF">IAC96_09005</name>
</gene>
<protein>
    <submittedName>
        <fullName evidence="1">Uncharacterized protein</fullName>
    </submittedName>
</protein>
<comment type="caution">
    <text evidence="1">The sequence shown here is derived from an EMBL/GenBank/DDBJ whole genome shotgun (WGS) entry which is preliminary data.</text>
</comment>
<sequence>MQYNFIPLYNKMIDEILNITKEEEILSYILKFCSDLYNIPKLKLKDGITPAYILTKQLVKAVVKLDTTNEDKKMNQRSIAIKSGESESYVSKLFNLHQYIGNKRQSDDLTIPEKKYRIARICMAMRLDFWESQEILIAGGYVLNPMDPVDTAFIFALNCGYDYFQLEKLIDELVEREIITKRRKSCCMLCESE</sequence>
<dbReference type="AlphaFoldDB" id="A0A9D1EFR2"/>
<reference evidence="1" key="1">
    <citation type="submission" date="2020-10" db="EMBL/GenBank/DDBJ databases">
        <authorList>
            <person name="Gilroy R."/>
        </authorList>
    </citation>
    <scope>NUCLEOTIDE SEQUENCE</scope>
    <source>
        <strain evidence="1">ChiW13-3771</strain>
    </source>
</reference>
<organism evidence="1 2">
    <name type="scientific">Candidatus Fimimorpha faecalis</name>
    <dbReference type="NCBI Taxonomy" id="2840824"/>
    <lineage>
        <taxon>Bacteria</taxon>
        <taxon>Bacillati</taxon>
        <taxon>Bacillota</taxon>
        <taxon>Clostridia</taxon>
        <taxon>Eubacteriales</taxon>
        <taxon>Candidatus Fimimorpha</taxon>
    </lineage>
</organism>
<evidence type="ECO:0000313" key="1">
    <source>
        <dbReference type="EMBL" id="HIR89073.1"/>
    </source>
</evidence>